<dbReference type="AlphaFoldDB" id="A0A543J2F0"/>
<keyword evidence="2" id="KW-0813">Transport</keyword>
<dbReference type="InterPro" id="IPR000709">
    <property type="entry name" value="Leu_Ile_Val-bd"/>
</dbReference>
<evidence type="ECO:0000256" key="5">
    <source>
        <dbReference type="SAM" id="SignalP"/>
    </source>
</evidence>
<keyword evidence="8" id="KW-1185">Reference proteome</keyword>
<reference evidence="7 8" key="1">
    <citation type="submission" date="2019-06" db="EMBL/GenBank/DDBJ databases">
        <title>Sequencing the genomes of 1000 actinobacteria strains.</title>
        <authorList>
            <person name="Klenk H.-P."/>
        </authorList>
    </citation>
    <scope>NUCLEOTIDE SEQUENCE [LARGE SCALE GENOMIC DNA]</scope>
    <source>
        <strain evidence="7 8">DSM 43186</strain>
    </source>
</reference>
<dbReference type="PANTHER" id="PTHR47235:SF1">
    <property type="entry name" value="BLR6548 PROTEIN"/>
    <property type="match status" value="1"/>
</dbReference>
<accession>A0A543J2F0</accession>
<dbReference type="PANTHER" id="PTHR47235">
    <property type="entry name" value="BLR6548 PROTEIN"/>
    <property type="match status" value="1"/>
</dbReference>
<keyword evidence="4" id="KW-0029">Amino-acid transport</keyword>
<dbReference type="Gene3D" id="3.40.50.2300">
    <property type="match status" value="2"/>
</dbReference>
<sequence length="441" mass="46047">MTAKKLITALSLATCLSLALAGCGDSRAGGDTAGGAAPRGGTMGADGVFRVNADGCPPDASEPLPDGAPIKVGVSMALSGPLAAVGAPNIDGLRAVFAAANDEGGIDGHPIELVVKDDAYDPARATANAQAFTGQDKVFATLLQISNASIIATRPIYEAACVPQLGTISQHKEAADPERHAWTTVTIPPAVTEAEAAAEYLAKVHPQGAVMEFRQQVTLGEDWAQVFPGAAQRRGLRLLEVQHIAPTETNLDAPAAKLTASGADAVMAEVQGPMCVSLLQSLAKAGFTGSVVLTSACNGAKQFMQPLGKAADGVAALFFQKDPSTPSARTDPGMRRYFDDLAKYQPKADPTVTMTLNGYEAGNLLVHNLRAAARMEGGLTRVNLMNAAWNAQVERTTFLQPKQSMNGPKDPYIINDVTVQTYDAATGDWKPTGVVYTYRAE</sequence>
<dbReference type="InterPro" id="IPR028081">
    <property type="entry name" value="Leu-bd"/>
</dbReference>
<dbReference type="InterPro" id="IPR028082">
    <property type="entry name" value="Peripla_BP_I"/>
</dbReference>
<gene>
    <name evidence="7" type="ORF">FHX40_3756</name>
</gene>
<evidence type="ECO:0000256" key="2">
    <source>
        <dbReference type="ARBA" id="ARBA00022448"/>
    </source>
</evidence>
<dbReference type="RefSeq" id="WP_142260801.1">
    <property type="nucleotide sequence ID" value="NZ_BMPV01000009.1"/>
</dbReference>
<organism evidence="7 8">
    <name type="scientific">Thermopolyspora flexuosa</name>
    <dbReference type="NCBI Taxonomy" id="103836"/>
    <lineage>
        <taxon>Bacteria</taxon>
        <taxon>Bacillati</taxon>
        <taxon>Actinomycetota</taxon>
        <taxon>Actinomycetes</taxon>
        <taxon>Streptosporangiales</taxon>
        <taxon>Streptosporangiaceae</taxon>
        <taxon>Thermopolyspora</taxon>
    </lineage>
</organism>
<feature type="domain" description="Leucine-binding protein" evidence="6">
    <location>
        <begin position="69"/>
        <end position="401"/>
    </location>
</feature>
<keyword evidence="3 5" id="KW-0732">Signal</keyword>
<protein>
    <submittedName>
        <fullName evidence="7">Amino acid/amide ABC transporter substrate-binding protein (HAAT family)</fullName>
    </submittedName>
</protein>
<dbReference type="EMBL" id="VFPQ01000001">
    <property type="protein sequence ID" value="TQM77004.1"/>
    <property type="molecule type" value="Genomic_DNA"/>
</dbReference>
<evidence type="ECO:0000256" key="3">
    <source>
        <dbReference type="ARBA" id="ARBA00022729"/>
    </source>
</evidence>
<dbReference type="Proteomes" id="UP000319213">
    <property type="component" value="Unassembled WGS sequence"/>
</dbReference>
<feature type="chain" id="PRO_5021738138" evidence="5">
    <location>
        <begin position="22"/>
        <end position="441"/>
    </location>
</feature>
<name>A0A543J2F0_9ACTN</name>
<dbReference type="SUPFAM" id="SSF53822">
    <property type="entry name" value="Periplasmic binding protein-like I"/>
    <property type="match status" value="1"/>
</dbReference>
<proteinExistence type="inferred from homology"/>
<dbReference type="OrthoDB" id="26870at2"/>
<dbReference type="PROSITE" id="PS51257">
    <property type="entry name" value="PROKAR_LIPOPROTEIN"/>
    <property type="match status" value="1"/>
</dbReference>
<comment type="caution">
    <text evidence="7">The sequence shown here is derived from an EMBL/GenBank/DDBJ whole genome shotgun (WGS) entry which is preliminary data.</text>
</comment>
<feature type="signal peptide" evidence="5">
    <location>
        <begin position="1"/>
        <end position="21"/>
    </location>
</feature>
<evidence type="ECO:0000256" key="4">
    <source>
        <dbReference type="ARBA" id="ARBA00022970"/>
    </source>
</evidence>
<evidence type="ECO:0000256" key="1">
    <source>
        <dbReference type="ARBA" id="ARBA00010062"/>
    </source>
</evidence>
<dbReference type="GO" id="GO:0006865">
    <property type="term" value="P:amino acid transport"/>
    <property type="evidence" value="ECO:0007669"/>
    <property type="project" value="UniProtKB-KW"/>
</dbReference>
<dbReference type="Pfam" id="PF13458">
    <property type="entry name" value="Peripla_BP_6"/>
    <property type="match status" value="1"/>
</dbReference>
<evidence type="ECO:0000259" key="6">
    <source>
        <dbReference type="Pfam" id="PF13458"/>
    </source>
</evidence>
<evidence type="ECO:0000313" key="8">
    <source>
        <dbReference type="Proteomes" id="UP000319213"/>
    </source>
</evidence>
<comment type="similarity">
    <text evidence="1">Belongs to the leucine-binding protein family.</text>
</comment>
<evidence type="ECO:0000313" key="7">
    <source>
        <dbReference type="EMBL" id="TQM77004.1"/>
    </source>
</evidence>
<dbReference type="PRINTS" id="PR00337">
    <property type="entry name" value="LEUILEVALBP"/>
</dbReference>